<accession>A0A4C1UME2</accession>
<reference evidence="1 2" key="1">
    <citation type="journal article" date="2019" name="Commun. Biol.">
        <title>The bagworm genome reveals a unique fibroin gene that provides high tensile strength.</title>
        <authorList>
            <person name="Kono N."/>
            <person name="Nakamura H."/>
            <person name="Ohtoshi R."/>
            <person name="Tomita M."/>
            <person name="Numata K."/>
            <person name="Arakawa K."/>
        </authorList>
    </citation>
    <scope>NUCLEOTIDE SEQUENCE [LARGE SCALE GENOMIC DNA]</scope>
</reference>
<evidence type="ECO:0000313" key="2">
    <source>
        <dbReference type="Proteomes" id="UP000299102"/>
    </source>
</evidence>
<dbReference type="Proteomes" id="UP000299102">
    <property type="component" value="Unassembled WGS sequence"/>
</dbReference>
<evidence type="ECO:0000313" key="1">
    <source>
        <dbReference type="EMBL" id="GBP27489.1"/>
    </source>
</evidence>
<gene>
    <name evidence="1" type="ORF">EVAR_14310_1</name>
</gene>
<dbReference type="OrthoDB" id="411871at2759"/>
<keyword evidence="2" id="KW-1185">Reference proteome</keyword>
<organism evidence="1 2">
    <name type="scientific">Eumeta variegata</name>
    <name type="common">Bagworm moth</name>
    <name type="synonym">Eumeta japonica</name>
    <dbReference type="NCBI Taxonomy" id="151549"/>
    <lineage>
        <taxon>Eukaryota</taxon>
        <taxon>Metazoa</taxon>
        <taxon>Ecdysozoa</taxon>
        <taxon>Arthropoda</taxon>
        <taxon>Hexapoda</taxon>
        <taxon>Insecta</taxon>
        <taxon>Pterygota</taxon>
        <taxon>Neoptera</taxon>
        <taxon>Endopterygota</taxon>
        <taxon>Lepidoptera</taxon>
        <taxon>Glossata</taxon>
        <taxon>Ditrysia</taxon>
        <taxon>Tineoidea</taxon>
        <taxon>Psychidae</taxon>
        <taxon>Oiketicinae</taxon>
        <taxon>Eumeta</taxon>
    </lineage>
</organism>
<protein>
    <submittedName>
        <fullName evidence="1">Uncharacterized protein</fullName>
    </submittedName>
</protein>
<proteinExistence type="predicted"/>
<comment type="caution">
    <text evidence="1">The sequence shown here is derived from an EMBL/GenBank/DDBJ whole genome shotgun (WGS) entry which is preliminary data.</text>
</comment>
<name>A0A4C1UME2_EUMVA</name>
<sequence>MGHKTDDCTATVSYCVMCHHYGQYARAQLLLEMGPEEDQAKNFAGSRGESNVNLTLSTRGVMVDDWIVPIRTSSTDHRLITYRVGGTGGSSRTDNRRKCPCAFKTAGWIRVTLKERCTIRLVAFRKAPRPQRRPGRSTDITTRLSRKCLNEIKMNAYYRYEWWNAELEQLRRTTAKKGKMWKRSKPFEGVRRTKLGRNFTLSDHDTDEPCEKLNPAFIRKLLIVAASVRFRTSRNVVSRLALSDSYAVDAHGTMSGILRALCPDDYTLSKDTEYHKLLIIAAALVPSDKYYKFVSGDLLEGIVESLPNTAPSMDGISYRIVRHVWIMAKPEFIRVCERRVNEDIFSEVWKRGCLHVIPNGNCRPMTDFKAY</sequence>
<dbReference type="EMBL" id="BGZK01000194">
    <property type="protein sequence ID" value="GBP27489.1"/>
    <property type="molecule type" value="Genomic_DNA"/>
</dbReference>
<dbReference type="AlphaFoldDB" id="A0A4C1UME2"/>